<dbReference type="OrthoDB" id="3365616at2759"/>
<feature type="domain" description="Arrestin-like N-terminal" evidence="2">
    <location>
        <begin position="3"/>
        <end position="116"/>
    </location>
</feature>
<protein>
    <recommendedName>
        <fullName evidence="2">Arrestin-like N-terminal domain-containing protein</fullName>
    </recommendedName>
</protein>
<dbReference type="PANTHER" id="PTHR11188">
    <property type="entry name" value="ARRESTIN DOMAIN CONTAINING PROTEIN"/>
    <property type="match status" value="1"/>
</dbReference>
<evidence type="ECO:0000313" key="4">
    <source>
        <dbReference type="Proteomes" id="UP000800036"/>
    </source>
</evidence>
<dbReference type="Pfam" id="PF00339">
    <property type="entry name" value="Arrestin_N"/>
    <property type="match status" value="1"/>
</dbReference>
<dbReference type="InterPro" id="IPR050357">
    <property type="entry name" value="Arrestin_domain-protein"/>
</dbReference>
<evidence type="ECO:0000313" key="3">
    <source>
        <dbReference type="EMBL" id="KAF1966671.1"/>
    </source>
</evidence>
<evidence type="ECO:0000256" key="1">
    <source>
        <dbReference type="SAM" id="MobiDB-lite"/>
    </source>
</evidence>
<name>A0A6A5UP09_9PLEO</name>
<dbReference type="InterPro" id="IPR014756">
    <property type="entry name" value="Ig_E-set"/>
</dbReference>
<organism evidence="3 4">
    <name type="scientific">Bimuria novae-zelandiae CBS 107.79</name>
    <dbReference type="NCBI Taxonomy" id="1447943"/>
    <lineage>
        <taxon>Eukaryota</taxon>
        <taxon>Fungi</taxon>
        <taxon>Dikarya</taxon>
        <taxon>Ascomycota</taxon>
        <taxon>Pezizomycotina</taxon>
        <taxon>Dothideomycetes</taxon>
        <taxon>Pleosporomycetidae</taxon>
        <taxon>Pleosporales</taxon>
        <taxon>Massarineae</taxon>
        <taxon>Didymosphaeriaceae</taxon>
        <taxon>Bimuria</taxon>
    </lineage>
</organism>
<dbReference type="GO" id="GO:0070086">
    <property type="term" value="P:ubiquitin-dependent endocytosis"/>
    <property type="evidence" value="ECO:0007669"/>
    <property type="project" value="TreeGrafter"/>
</dbReference>
<dbReference type="Proteomes" id="UP000800036">
    <property type="component" value="Unassembled WGS sequence"/>
</dbReference>
<dbReference type="InterPro" id="IPR011021">
    <property type="entry name" value="Arrestin-like_N"/>
</dbReference>
<dbReference type="EMBL" id="ML976743">
    <property type="protein sequence ID" value="KAF1966671.1"/>
    <property type="molecule type" value="Genomic_DNA"/>
</dbReference>
<keyword evidence="4" id="KW-1185">Reference proteome</keyword>
<evidence type="ECO:0000259" key="2">
    <source>
        <dbReference type="Pfam" id="PF00339"/>
    </source>
</evidence>
<dbReference type="GO" id="GO:0031625">
    <property type="term" value="F:ubiquitin protein ligase binding"/>
    <property type="evidence" value="ECO:0007669"/>
    <property type="project" value="TreeGrafter"/>
</dbReference>
<dbReference type="CDD" id="cd22952">
    <property type="entry name" value="ART10-like"/>
    <property type="match status" value="1"/>
</dbReference>
<dbReference type="AlphaFoldDB" id="A0A6A5UP09"/>
<dbReference type="GO" id="GO:0030674">
    <property type="term" value="F:protein-macromolecule adaptor activity"/>
    <property type="evidence" value="ECO:0007669"/>
    <property type="project" value="TreeGrafter"/>
</dbReference>
<reference evidence="3" key="1">
    <citation type="journal article" date="2020" name="Stud. Mycol.">
        <title>101 Dothideomycetes genomes: a test case for predicting lifestyles and emergence of pathogens.</title>
        <authorList>
            <person name="Haridas S."/>
            <person name="Albert R."/>
            <person name="Binder M."/>
            <person name="Bloem J."/>
            <person name="Labutti K."/>
            <person name="Salamov A."/>
            <person name="Andreopoulos B."/>
            <person name="Baker S."/>
            <person name="Barry K."/>
            <person name="Bills G."/>
            <person name="Bluhm B."/>
            <person name="Cannon C."/>
            <person name="Castanera R."/>
            <person name="Culley D."/>
            <person name="Daum C."/>
            <person name="Ezra D."/>
            <person name="Gonzalez J."/>
            <person name="Henrissat B."/>
            <person name="Kuo A."/>
            <person name="Liang C."/>
            <person name="Lipzen A."/>
            <person name="Lutzoni F."/>
            <person name="Magnuson J."/>
            <person name="Mondo S."/>
            <person name="Nolan M."/>
            <person name="Ohm R."/>
            <person name="Pangilinan J."/>
            <person name="Park H.-J."/>
            <person name="Ramirez L."/>
            <person name="Alfaro M."/>
            <person name="Sun H."/>
            <person name="Tritt A."/>
            <person name="Yoshinaga Y."/>
            <person name="Zwiers L.-H."/>
            <person name="Turgeon B."/>
            <person name="Goodwin S."/>
            <person name="Spatafora J."/>
            <person name="Crous P."/>
            <person name="Grigoriev I."/>
        </authorList>
    </citation>
    <scope>NUCLEOTIDE SEQUENCE</scope>
    <source>
        <strain evidence="3">CBS 107.79</strain>
    </source>
</reference>
<proteinExistence type="predicted"/>
<sequence>MLVQIHLDQPDGYNHYTNLDILSGKVLLRVPNPGNVSNIVVKLEGESRTRLLAPIRPDRPDKQRPVLEVHKFLYKTQIVWPANTRPEDVNPKASFTINAGNYEYPFQFKIPLNAQCQQQNSLTTNVSFANVLPEVAKTPTQHIKTTLPPSLSGFPGEAEIRYYVKVTVNRPQFFKENPRAVANFTLLPIEPPRPAQTDGEAYARRQHQFLENNQSPTVGKKKGFFDRKVSTEPIPPTATATPRVTVDARLPNPAILTANQDLPLRLLVKNMSEHTKNIYLQMLQIELIGYTKVRAHEVTRTESNSWILASMSNMAIPLGTPQDAIGTEIPINPEYWSDKVIPNSVAPTFTACNLSRFYELEVRVGLGYGSYNHGEDQLVVLPLRLPVKVYSGIAPPKALLEATLVGADTKVKPATGQSLGPPCSSSGSQTQMVHTPTTPTHQGFASGSAFPPAQGSTQGAPGYDDAPPSYEEAVGEDLPPINGYRGNYQPPPVPEGAPRFSDEKRR</sequence>
<feature type="compositionally biased region" description="Polar residues" evidence="1">
    <location>
        <begin position="415"/>
        <end position="445"/>
    </location>
</feature>
<dbReference type="GO" id="GO:0005886">
    <property type="term" value="C:plasma membrane"/>
    <property type="evidence" value="ECO:0007669"/>
    <property type="project" value="TreeGrafter"/>
</dbReference>
<feature type="region of interest" description="Disordered" evidence="1">
    <location>
        <begin position="413"/>
        <end position="506"/>
    </location>
</feature>
<accession>A0A6A5UP09</accession>
<gene>
    <name evidence="3" type="ORF">BU23DRAFT_315117</name>
</gene>
<dbReference type="PANTHER" id="PTHR11188:SF166">
    <property type="entry name" value="ARRESTIN (OR S-ANTIGEN), N-TERMINAL DOMAIN PROTEIN (AFU_ORTHOLOGUE AFUA_7G02050)"/>
    <property type="match status" value="1"/>
</dbReference>
<dbReference type="GO" id="GO:0005829">
    <property type="term" value="C:cytosol"/>
    <property type="evidence" value="ECO:0007669"/>
    <property type="project" value="TreeGrafter"/>
</dbReference>
<dbReference type="SUPFAM" id="SSF81296">
    <property type="entry name" value="E set domains"/>
    <property type="match status" value="1"/>
</dbReference>
<dbReference type="Gene3D" id="2.60.40.640">
    <property type="match status" value="1"/>
</dbReference>
<dbReference type="InterPro" id="IPR014752">
    <property type="entry name" value="Arrestin-like_C"/>
</dbReference>